<keyword evidence="2" id="KW-0808">Transferase</keyword>
<dbReference type="PROSITE" id="PS50994">
    <property type="entry name" value="INTEGRASE"/>
    <property type="match status" value="1"/>
</dbReference>
<sequence length="423" mass="49083">MRCVSHEEGKDKLIELHESTCGLEGPCLYRRKQRVGLYWPMMKENCDQFQEKCLECREHFERSSVCFVSIQGDWRRPYIEYIRDETLPLDVKEASVVKKKAARFFMEKNELFRRSLRCQPIRCVPEVDIEVLMKEVHQGVSGEHQGARRLYEELMRLGYYWPTMEADTLCFVRQCMPCQKFGLPKRILSDNGTPFVNKIVSNMLAQFNIIHDRSSPYYPKGNGQAKATNKSLLKILSRMVQDSPHDWSEYLPLTLWAYRTSKRGPTQATPFSLVYGADAVLLAEITVPSAWVVLEGYIEHIREADLEALKKRRDKACANHLVYQRKIIKTYDKLVSPRMFQDGDLVLKDAKHIVKGVHATKFTPKWEGPFKIKKVHSSGYCALENPSSKKQIAPINFKNYKINIVCGFSLRCPRKNGDIVRNY</sequence>
<evidence type="ECO:0000259" key="1">
    <source>
        <dbReference type="PROSITE" id="PS50994"/>
    </source>
</evidence>
<dbReference type="EMBL" id="JAAIUW010000008">
    <property type="protein sequence ID" value="KAF7822062.1"/>
    <property type="molecule type" value="Genomic_DNA"/>
</dbReference>
<dbReference type="PANTHER" id="PTHR48475">
    <property type="entry name" value="RIBONUCLEASE H"/>
    <property type="match status" value="1"/>
</dbReference>
<dbReference type="AlphaFoldDB" id="A0A834TIV0"/>
<feature type="domain" description="Integrase catalytic" evidence="1">
    <location>
        <begin position="116"/>
        <end position="278"/>
    </location>
</feature>
<protein>
    <submittedName>
        <fullName evidence="2">Reverse transcriptase</fullName>
    </submittedName>
</protein>
<dbReference type="GO" id="GO:0003964">
    <property type="term" value="F:RNA-directed DNA polymerase activity"/>
    <property type="evidence" value="ECO:0007669"/>
    <property type="project" value="UniProtKB-KW"/>
</dbReference>
<dbReference type="Gene3D" id="3.30.420.10">
    <property type="entry name" value="Ribonuclease H-like superfamily/Ribonuclease H"/>
    <property type="match status" value="1"/>
</dbReference>
<dbReference type="GO" id="GO:0003676">
    <property type="term" value="F:nucleic acid binding"/>
    <property type="evidence" value="ECO:0007669"/>
    <property type="project" value="InterPro"/>
</dbReference>
<gene>
    <name evidence="2" type="ORF">G2W53_027517</name>
</gene>
<proteinExistence type="predicted"/>
<dbReference type="InterPro" id="IPR041588">
    <property type="entry name" value="Integrase_H2C2"/>
</dbReference>
<dbReference type="Pfam" id="PF17921">
    <property type="entry name" value="Integrase_H2C2"/>
    <property type="match status" value="1"/>
</dbReference>
<dbReference type="InterPro" id="IPR012337">
    <property type="entry name" value="RNaseH-like_sf"/>
</dbReference>
<evidence type="ECO:0000313" key="3">
    <source>
        <dbReference type="Proteomes" id="UP000634136"/>
    </source>
</evidence>
<keyword evidence="3" id="KW-1185">Reference proteome</keyword>
<dbReference type="OrthoDB" id="1936587at2759"/>
<keyword evidence="2" id="KW-0695">RNA-directed DNA polymerase</keyword>
<organism evidence="2 3">
    <name type="scientific">Senna tora</name>
    <dbReference type="NCBI Taxonomy" id="362788"/>
    <lineage>
        <taxon>Eukaryota</taxon>
        <taxon>Viridiplantae</taxon>
        <taxon>Streptophyta</taxon>
        <taxon>Embryophyta</taxon>
        <taxon>Tracheophyta</taxon>
        <taxon>Spermatophyta</taxon>
        <taxon>Magnoliopsida</taxon>
        <taxon>eudicotyledons</taxon>
        <taxon>Gunneridae</taxon>
        <taxon>Pentapetalae</taxon>
        <taxon>rosids</taxon>
        <taxon>fabids</taxon>
        <taxon>Fabales</taxon>
        <taxon>Fabaceae</taxon>
        <taxon>Caesalpinioideae</taxon>
        <taxon>Cassia clade</taxon>
        <taxon>Senna</taxon>
    </lineage>
</organism>
<dbReference type="SUPFAM" id="SSF53098">
    <property type="entry name" value="Ribonuclease H-like"/>
    <property type="match status" value="1"/>
</dbReference>
<comment type="caution">
    <text evidence="2">The sequence shown here is derived from an EMBL/GenBank/DDBJ whole genome shotgun (WGS) entry which is preliminary data.</text>
</comment>
<keyword evidence="2" id="KW-0548">Nucleotidyltransferase</keyword>
<dbReference type="InterPro" id="IPR036397">
    <property type="entry name" value="RNaseH_sf"/>
</dbReference>
<dbReference type="GO" id="GO:0015074">
    <property type="term" value="P:DNA integration"/>
    <property type="evidence" value="ECO:0007669"/>
    <property type="project" value="InterPro"/>
</dbReference>
<dbReference type="PANTHER" id="PTHR48475:SF1">
    <property type="entry name" value="RNASE H TYPE-1 DOMAIN-CONTAINING PROTEIN"/>
    <property type="match status" value="1"/>
</dbReference>
<evidence type="ECO:0000313" key="2">
    <source>
        <dbReference type="EMBL" id="KAF7822062.1"/>
    </source>
</evidence>
<dbReference type="InterPro" id="IPR001584">
    <property type="entry name" value="Integrase_cat-core"/>
</dbReference>
<reference evidence="2" key="1">
    <citation type="submission" date="2020-09" db="EMBL/GenBank/DDBJ databases">
        <title>Genome-Enabled Discovery of Anthraquinone Biosynthesis in Senna tora.</title>
        <authorList>
            <person name="Kang S.-H."/>
            <person name="Pandey R.P."/>
            <person name="Lee C.-M."/>
            <person name="Sim J.-S."/>
            <person name="Jeong J.-T."/>
            <person name="Choi B.-S."/>
            <person name="Jung M."/>
            <person name="Ginzburg D."/>
            <person name="Zhao K."/>
            <person name="Won S.Y."/>
            <person name="Oh T.-J."/>
            <person name="Yu Y."/>
            <person name="Kim N.-H."/>
            <person name="Lee O.R."/>
            <person name="Lee T.-H."/>
            <person name="Bashyal P."/>
            <person name="Kim T.-S."/>
            <person name="Lee W.-H."/>
            <person name="Kawkins C."/>
            <person name="Kim C.-K."/>
            <person name="Kim J.S."/>
            <person name="Ahn B.O."/>
            <person name="Rhee S.Y."/>
            <person name="Sohng J.K."/>
        </authorList>
    </citation>
    <scope>NUCLEOTIDE SEQUENCE</scope>
    <source>
        <tissue evidence="2">Leaf</tissue>
    </source>
</reference>
<name>A0A834TIV0_9FABA</name>
<accession>A0A834TIV0</accession>
<dbReference type="Proteomes" id="UP000634136">
    <property type="component" value="Unassembled WGS sequence"/>
</dbReference>